<dbReference type="Gene3D" id="3.90.220.20">
    <property type="entry name" value="DNA methylase specificity domains"/>
    <property type="match status" value="1"/>
</dbReference>
<keyword evidence="3" id="KW-0238">DNA-binding</keyword>
<protein>
    <recommendedName>
        <fullName evidence="4">Type I restriction modification DNA specificity domain-containing protein</fullName>
    </recommendedName>
</protein>
<dbReference type="AlphaFoldDB" id="A0A2I0QYZ7"/>
<keyword evidence="2" id="KW-0680">Restriction system</keyword>
<dbReference type="Gene3D" id="1.10.287.1120">
    <property type="entry name" value="Bipartite methylase S protein"/>
    <property type="match status" value="1"/>
</dbReference>
<proteinExistence type="inferred from homology"/>
<dbReference type="PANTHER" id="PTHR30408:SF12">
    <property type="entry name" value="TYPE I RESTRICTION ENZYME MJAVIII SPECIFICITY SUBUNIT"/>
    <property type="match status" value="1"/>
</dbReference>
<dbReference type="SUPFAM" id="SSF116734">
    <property type="entry name" value="DNA methylase specificity domain"/>
    <property type="match status" value="2"/>
</dbReference>
<evidence type="ECO:0000259" key="4">
    <source>
        <dbReference type="Pfam" id="PF01420"/>
    </source>
</evidence>
<dbReference type="Pfam" id="PF01420">
    <property type="entry name" value="Methylase_S"/>
    <property type="match status" value="1"/>
</dbReference>
<dbReference type="GO" id="GO:0009307">
    <property type="term" value="P:DNA restriction-modification system"/>
    <property type="evidence" value="ECO:0007669"/>
    <property type="project" value="UniProtKB-KW"/>
</dbReference>
<dbReference type="OrthoDB" id="667970at2"/>
<evidence type="ECO:0000256" key="2">
    <source>
        <dbReference type="ARBA" id="ARBA00022747"/>
    </source>
</evidence>
<organism evidence="5 6">
    <name type="scientific">Brumimicrobium salinarum</name>
    <dbReference type="NCBI Taxonomy" id="2058658"/>
    <lineage>
        <taxon>Bacteria</taxon>
        <taxon>Pseudomonadati</taxon>
        <taxon>Bacteroidota</taxon>
        <taxon>Flavobacteriia</taxon>
        <taxon>Flavobacteriales</taxon>
        <taxon>Crocinitomicaceae</taxon>
        <taxon>Brumimicrobium</taxon>
    </lineage>
</organism>
<dbReference type="Proteomes" id="UP000236654">
    <property type="component" value="Unassembled WGS sequence"/>
</dbReference>
<keyword evidence="6" id="KW-1185">Reference proteome</keyword>
<evidence type="ECO:0000313" key="5">
    <source>
        <dbReference type="EMBL" id="PKR79552.1"/>
    </source>
</evidence>
<evidence type="ECO:0000256" key="3">
    <source>
        <dbReference type="ARBA" id="ARBA00023125"/>
    </source>
</evidence>
<evidence type="ECO:0000256" key="1">
    <source>
        <dbReference type="ARBA" id="ARBA00010923"/>
    </source>
</evidence>
<gene>
    <name evidence="5" type="ORF">CW751_14475</name>
</gene>
<dbReference type="RefSeq" id="WP_101335743.1">
    <property type="nucleotide sequence ID" value="NZ_PJNI01000024.1"/>
</dbReference>
<dbReference type="InterPro" id="IPR052021">
    <property type="entry name" value="Type-I_RS_S_subunit"/>
</dbReference>
<dbReference type="InterPro" id="IPR044946">
    <property type="entry name" value="Restrct_endonuc_typeI_TRD_sf"/>
</dbReference>
<reference evidence="5 6" key="1">
    <citation type="submission" date="2017-12" db="EMBL/GenBank/DDBJ databases">
        <title>The draft genome sequence of Brumimicrobium saltpan LHR20.</title>
        <authorList>
            <person name="Do Z.-J."/>
            <person name="Luo H.-R."/>
        </authorList>
    </citation>
    <scope>NUCLEOTIDE SEQUENCE [LARGE SCALE GENOMIC DNA]</scope>
    <source>
        <strain evidence="5 6">LHR20</strain>
    </source>
</reference>
<dbReference type="InterPro" id="IPR000055">
    <property type="entry name" value="Restrct_endonuc_typeI_TRD"/>
</dbReference>
<dbReference type="CDD" id="cd17255">
    <property type="entry name" value="RMtype1_S_Fco49512ORF2615P-TRD2-CR2_like"/>
    <property type="match status" value="1"/>
</dbReference>
<evidence type="ECO:0000313" key="6">
    <source>
        <dbReference type="Proteomes" id="UP000236654"/>
    </source>
</evidence>
<accession>A0A2I0QYZ7</accession>
<dbReference type="PANTHER" id="PTHR30408">
    <property type="entry name" value="TYPE-1 RESTRICTION ENZYME ECOKI SPECIFICITY PROTEIN"/>
    <property type="match status" value="1"/>
</dbReference>
<dbReference type="GO" id="GO:0003677">
    <property type="term" value="F:DNA binding"/>
    <property type="evidence" value="ECO:0007669"/>
    <property type="project" value="UniProtKB-KW"/>
</dbReference>
<dbReference type="EMBL" id="PJNI01000024">
    <property type="protein sequence ID" value="PKR79552.1"/>
    <property type="molecule type" value="Genomic_DNA"/>
</dbReference>
<sequence>MKEYKNYKKSSLEFIGKIPVEWKEGKIRYFFDISRGRVISKQELKSDGQFPVYSSQTKNDGCLGYIKTYDYEGEKLTWTTDGANAGEVFHRSGKFNCTNVCGILDAKEKDIYLKFFMYSLQFVTQFYKRPDTNGAKIMSNEMANIYTVLPSPSEQTKIAQYLDHKTGLIDNLIQKKEELIKKLEEQRQAIINEAVTKGLDPNAKMKNSGVEWLGEIPEGWKIVPMRFLTKK</sequence>
<comment type="similarity">
    <text evidence="1">Belongs to the type-I restriction system S methylase family.</text>
</comment>
<comment type="caution">
    <text evidence="5">The sequence shown here is derived from an EMBL/GenBank/DDBJ whole genome shotgun (WGS) entry which is preliminary data.</text>
</comment>
<feature type="domain" description="Type I restriction modification DNA specificity" evidence="4">
    <location>
        <begin position="19"/>
        <end position="179"/>
    </location>
</feature>
<name>A0A2I0QYZ7_9FLAO</name>